<dbReference type="InterPro" id="IPR016187">
    <property type="entry name" value="CTDL_fold"/>
</dbReference>
<reference evidence="3" key="1">
    <citation type="submission" date="2022-11" db="UniProtKB">
        <authorList>
            <consortium name="WormBaseParasite"/>
        </authorList>
    </citation>
    <scope>IDENTIFICATION</scope>
</reference>
<organism evidence="2 3">
    <name type="scientific">Panagrolaimus davidi</name>
    <dbReference type="NCBI Taxonomy" id="227884"/>
    <lineage>
        <taxon>Eukaryota</taxon>
        <taxon>Metazoa</taxon>
        <taxon>Ecdysozoa</taxon>
        <taxon>Nematoda</taxon>
        <taxon>Chromadorea</taxon>
        <taxon>Rhabditida</taxon>
        <taxon>Tylenchina</taxon>
        <taxon>Panagrolaimomorpha</taxon>
        <taxon>Panagrolaimoidea</taxon>
        <taxon>Panagrolaimidae</taxon>
        <taxon>Panagrolaimus</taxon>
    </lineage>
</organism>
<dbReference type="WBParaSite" id="PDA_v2.g23232.t1">
    <property type="protein sequence ID" value="PDA_v2.g23232.t1"/>
    <property type="gene ID" value="PDA_v2.g23232"/>
</dbReference>
<feature type="signal peptide" evidence="1">
    <location>
        <begin position="1"/>
        <end position="16"/>
    </location>
</feature>
<protein>
    <submittedName>
        <fullName evidence="3">C-type lectin domain-containing protein</fullName>
    </submittedName>
</protein>
<keyword evidence="1" id="KW-0732">Signal</keyword>
<name>A0A914PWS1_9BILA</name>
<dbReference type="InterPro" id="IPR016186">
    <property type="entry name" value="C-type_lectin-like/link_sf"/>
</dbReference>
<dbReference type="AlphaFoldDB" id="A0A914PWS1"/>
<sequence length="351" mass="40348">MLLFFSFSSLIFVVNSVCTRDKPRKEGFLRSTCIPGFYEGSCLLILEKRTLHNATETCKYDYGGRLATAPTKDAIQIWIRTIYFNTKYNFDSDTRFWIGYGYDHQNELGFIYEKPNEIMENYIGKSMWNRVFGEPEKSAPVQWENGADKNSLENSGCQNHGVVFNHKTAKFDVKYFAEEHYSLCETPRWAKLQCDREWHLVPQLRMCLKVHEQAASFLKAHSTCNSEGSFIATAQNGNELAMLRNIIVPYNLPYKIYSREKGFWAGLKTFGSVTFSMDGTEPIFIARVTDPNKKWCAASGNKNFCLHGEPCNKRSVGLVKPCYATRHSQLEYNPLPYMCQKFADSSKVKNI</sequence>
<evidence type="ECO:0000256" key="1">
    <source>
        <dbReference type="SAM" id="SignalP"/>
    </source>
</evidence>
<dbReference type="Gene3D" id="3.10.100.10">
    <property type="entry name" value="Mannose-Binding Protein A, subunit A"/>
    <property type="match status" value="2"/>
</dbReference>
<evidence type="ECO:0000313" key="2">
    <source>
        <dbReference type="Proteomes" id="UP000887578"/>
    </source>
</evidence>
<evidence type="ECO:0000313" key="3">
    <source>
        <dbReference type="WBParaSite" id="PDA_v2.g23232.t1"/>
    </source>
</evidence>
<accession>A0A914PWS1</accession>
<dbReference type="Proteomes" id="UP000887578">
    <property type="component" value="Unplaced"/>
</dbReference>
<dbReference type="SUPFAM" id="SSF56436">
    <property type="entry name" value="C-type lectin-like"/>
    <property type="match status" value="1"/>
</dbReference>
<keyword evidence="2" id="KW-1185">Reference proteome</keyword>
<proteinExistence type="predicted"/>
<feature type="chain" id="PRO_5037241154" evidence="1">
    <location>
        <begin position="17"/>
        <end position="351"/>
    </location>
</feature>